<sequence>MAHDEKPDFNMYQMQEMNFNPKNNCIPQETVIRNVRLAAAYVPYQKLCTILSPLEALTKGTVFPELYSPYEGKDKNTRPFGNI</sequence>
<proteinExistence type="predicted"/>
<dbReference type="EMBL" id="JBJHZZ010000001">
    <property type="protein sequence ID" value="MFL0246006.1"/>
    <property type="molecule type" value="Genomic_DNA"/>
</dbReference>
<dbReference type="Proteomes" id="UP001623591">
    <property type="component" value="Unassembled WGS sequence"/>
</dbReference>
<keyword evidence="2" id="KW-1185">Reference proteome</keyword>
<gene>
    <name evidence="1" type="ORF">ACJDUG_03325</name>
</gene>
<dbReference type="InterPro" id="IPR020256">
    <property type="entry name" value="Spore_coat_CotJA"/>
</dbReference>
<evidence type="ECO:0000313" key="1">
    <source>
        <dbReference type="EMBL" id="MFL0246006.1"/>
    </source>
</evidence>
<name>A0ABW8T083_9CLOT</name>
<reference evidence="1 2" key="1">
    <citation type="submission" date="2024-11" db="EMBL/GenBank/DDBJ databases">
        <authorList>
            <person name="Heng Y.C."/>
            <person name="Lim A.C.H."/>
            <person name="Lee J.K.Y."/>
            <person name="Kittelmann S."/>
        </authorList>
    </citation>
    <scope>NUCLEOTIDE SEQUENCE [LARGE SCALE GENOMIC DNA]</scope>
    <source>
        <strain evidence="1 2">WILCCON 0185</strain>
    </source>
</reference>
<comment type="caution">
    <text evidence="1">The sequence shown here is derived from an EMBL/GenBank/DDBJ whole genome shotgun (WGS) entry which is preliminary data.</text>
</comment>
<evidence type="ECO:0000313" key="2">
    <source>
        <dbReference type="Proteomes" id="UP001623591"/>
    </source>
</evidence>
<accession>A0ABW8T083</accession>
<dbReference type="Pfam" id="PF11007">
    <property type="entry name" value="CotJA"/>
    <property type="match status" value="1"/>
</dbReference>
<organism evidence="1 2">
    <name type="scientific">Candidatus Clostridium stratigraminis</name>
    <dbReference type="NCBI Taxonomy" id="3381661"/>
    <lineage>
        <taxon>Bacteria</taxon>
        <taxon>Bacillati</taxon>
        <taxon>Bacillota</taxon>
        <taxon>Clostridia</taxon>
        <taxon>Eubacteriales</taxon>
        <taxon>Clostridiaceae</taxon>
        <taxon>Clostridium</taxon>
    </lineage>
</organism>
<protein>
    <submittedName>
        <fullName evidence="1">Spore coat associated protein CotJA</fullName>
    </submittedName>
</protein>
<dbReference type="RefSeq" id="WP_406768459.1">
    <property type="nucleotide sequence ID" value="NZ_JBJHZZ010000001.1"/>
</dbReference>